<dbReference type="SUPFAM" id="SSF49899">
    <property type="entry name" value="Concanavalin A-like lectins/glucanases"/>
    <property type="match status" value="1"/>
</dbReference>
<feature type="domain" description="Alginate lyase 2" evidence="2">
    <location>
        <begin position="50"/>
        <end position="284"/>
    </location>
</feature>
<feature type="chain" id="PRO_5020912913" evidence="1">
    <location>
        <begin position="30"/>
        <end position="289"/>
    </location>
</feature>
<gene>
    <name evidence="3" type="ORF">BCF53_102315</name>
</gene>
<feature type="signal peptide" evidence="1">
    <location>
        <begin position="1"/>
        <end position="29"/>
    </location>
</feature>
<evidence type="ECO:0000313" key="3">
    <source>
        <dbReference type="EMBL" id="TCS43289.1"/>
    </source>
</evidence>
<evidence type="ECO:0000259" key="2">
    <source>
        <dbReference type="Pfam" id="PF08787"/>
    </source>
</evidence>
<protein>
    <submittedName>
        <fullName evidence="3">Alginate lyase</fullName>
    </submittedName>
</protein>
<dbReference type="Pfam" id="PF08787">
    <property type="entry name" value="Alginate_lyase2"/>
    <property type="match status" value="1"/>
</dbReference>
<keyword evidence="3" id="KW-0456">Lyase</keyword>
<dbReference type="GO" id="GO:0016829">
    <property type="term" value="F:lyase activity"/>
    <property type="evidence" value="ECO:0007669"/>
    <property type="project" value="UniProtKB-KW"/>
</dbReference>
<sequence length="289" mass="31915">MKFNQLNIVASATVVAVSLLSACSTLATATPGEKMTPVLYPQFQDILSQSKLQVSDPAGKSGNKSEFGQEGDFTGVVSDYFYVDSNSEALVFGMTGYKNRSEVRVLDNFKTDSADTFYHLSANLLPINPREAVMNSDESNDSMTFLQVHNAGSEPSTRGSTGGGYIPHPLLRVVYEAERDGLTDHYWAVIKNNAMDCGSKSGNKDKQECKDAYVKFDLGAVDMKKPTDFDIIVGNSHLVINVNGETKVDHDISYWAHLNSYFKAGVYNQFKEGTSEAHFYSLEYKIEEK</sequence>
<dbReference type="OrthoDB" id="6252895at2"/>
<proteinExistence type="predicted"/>
<reference evidence="3 4" key="1">
    <citation type="submission" date="2019-03" db="EMBL/GenBank/DDBJ databases">
        <title>Genomic Encyclopedia of Archaeal and Bacterial Type Strains, Phase II (KMG-II): from individual species to whole genera.</title>
        <authorList>
            <person name="Goeker M."/>
        </authorList>
    </citation>
    <scope>NUCLEOTIDE SEQUENCE [LARGE SCALE GENOMIC DNA]</scope>
    <source>
        <strain evidence="3 4">DSM 15388</strain>
    </source>
</reference>
<keyword evidence="1" id="KW-0732">Signal</keyword>
<keyword evidence="4" id="KW-1185">Reference proteome</keyword>
<dbReference type="PROSITE" id="PS51257">
    <property type="entry name" value="PROKAR_LIPOPROTEIN"/>
    <property type="match status" value="1"/>
</dbReference>
<name>A0A4R3IA38_9GAMM</name>
<dbReference type="EMBL" id="SLZR01000002">
    <property type="protein sequence ID" value="TCS43289.1"/>
    <property type="molecule type" value="Genomic_DNA"/>
</dbReference>
<dbReference type="InterPro" id="IPR013320">
    <property type="entry name" value="ConA-like_dom_sf"/>
</dbReference>
<dbReference type="InterPro" id="IPR014895">
    <property type="entry name" value="Alginate_lyase_2"/>
</dbReference>
<evidence type="ECO:0000313" key="4">
    <source>
        <dbReference type="Proteomes" id="UP000295793"/>
    </source>
</evidence>
<dbReference type="Proteomes" id="UP000295793">
    <property type="component" value="Unassembled WGS sequence"/>
</dbReference>
<comment type="caution">
    <text evidence="3">The sequence shown here is derived from an EMBL/GenBank/DDBJ whole genome shotgun (WGS) entry which is preliminary data.</text>
</comment>
<evidence type="ECO:0000256" key="1">
    <source>
        <dbReference type="SAM" id="SignalP"/>
    </source>
</evidence>
<dbReference type="AlphaFoldDB" id="A0A4R3IA38"/>
<dbReference type="RefSeq" id="WP_132700081.1">
    <property type="nucleotide sequence ID" value="NZ_SLZR01000002.1"/>
</dbReference>
<organism evidence="3 4">
    <name type="scientific">Reinekea marinisedimentorum</name>
    <dbReference type="NCBI Taxonomy" id="230495"/>
    <lineage>
        <taxon>Bacteria</taxon>
        <taxon>Pseudomonadati</taxon>
        <taxon>Pseudomonadota</taxon>
        <taxon>Gammaproteobacteria</taxon>
        <taxon>Oceanospirillales</taxon>
        <taxon>Saccharospirillaceae</taxon>
        <taxon>Reinekea</taxon>
    </lineage>
</organism>
<accession>A0A4R3IA38</accession>
<dbReference type="Gene3D" id="2.60.120.200">
    <property type="match status" value="1"/>
</dbReference>